<evidence type="ECO:0000256" key="2">
    <source>
        <dbReference type="SAM" id="Phobius"/>
    </source>
</evidence>
<evidence type="ECO:0000256" key="1">
    <source>
        <dbReference type="SAM" id="MobiDB-lite"/>
    </source>
</evidence>
<keyword evidence="2" id="KW-1133">Transmembrane helix</keyword>
<feature type="transmembrane region" description="Helical" evidence="2">
    <location>
        <begin position="215"/>
        <end position="239"/>
    </location>
</feature>
<organism evidence="3 4">
    <name type="scientific">Sulfobacillus benefaciens</name>
    <dbReference type="NCBI Taxonomy" id="453960"/>
    <lineage>
        <taxon>Bacteria</taxon>
        <taxon>Bacillati</taxon>
        <taxon>Bacillota</taxon>
        <taxon>Clostridia</taxon>
        <taxon>Eubacteriales</taxon>
        <taxon>Clostridiales Family XVII. Incertae Sedis</taxon>
        <taxon>Sulfobacillus</taxon>
    </lineage>
</organism>
<feature type="compositionally biased region" description="Polar residues" evidence="1">
    <location>
        <begin position="191"/>
        <end position="200"/>
    </location>
</feature>
<keyword evidence="2" id="KW-0812">Transmembrane</keyword>
<dbReference type="AlphaFoldDB" id="A0A2T2XBL3"/>
<sequence>MSELGSHMTPAKTSDETTSRKRKLWHLERPHLYWPWWVMLTMVVMVALAASYFMGMLSTLSSAHSLLTSLHNQLNAVDREKARLGREAQLLGVLQSLRTGHWDSPLAWLILAPQALWLGIGLVVGVGVSAVFHRRRYKALKTASSNTRYSESFTSPNTRQSESFTSPNTRQSESFTSPPPPPADPPYSHSYTQNSPTTEQGGKARSTGPQWLKEFVGLVLWVIVVAGLAFVIVHVALVWGSNFPAHFSNFSRLF</sequence>
<reference evidence="3 4" key="1">
    <citation type="journal article" date="2014" name="BMC Genomics">
        <title>Comparison of environmental and isolate Sulfobacillus genomes reveals diverse carbon, sulfur, nitrogen, and hydrogen metabolisms.</title>
        <authorList>
            <person name="Justice N.B."/>
            <person name="Norman A."/>
            <person name="Brown C.T."/>
            <person name="Singh A."/>
            <person name="Thomas B.C."/>
            <person name="Banfield J.F."/>
        </authorList>
    </citation>
    <scope>NUCLEOTIDE SEQUENCE [LARGE SCALE GENOMIC DNA]</scope>
    <source>
        <strain evidence="3">AMDSBA1</strain>
    </source>
</reference>
<feature type="region of interest" description="Disordered" evidence="1">
    <location>
        <begin position="148"/>
        <end position="206"/>
    </location>
</feature>
<feature type="transmembrane region" description="Helical" evidence="2">
    <location>
        <begin position="106"/>
        <end position="132"/>
    </location>
</feature>
<feature type="compositionally biased region" description="Polar residues" evidence="1">
    <location>
        <begin position="148"/>
        <end position="171"/>
    </location>
</feature>
<proteinExistence type="predicted"/>
<keyword evidence="2" id="KW-0472">Membrane</keyword>
<evidence type="ECO:0000313" key="4">
    <source>
        <dbReference type="Proteomes" id="UP000242699"/>
    </source>
</evidence>
<protein>
    <recommendedName>
        <fullName evidence="5">Transmembrane protein</fullName>
    </recommendedName>
</protein>
<comment type="caution">
    <text evidence="3">The sequence shown here is derived from an EMBL/GenBank/DDBJ whole genome shotgun (WGS) entry which is preliminary data.</text>
</comment>
<gene>
    <name evidence="3" type="ORF">C7B43_01170</name>
</gene>
<feature type="transmembrane region" description="Helical" evidence="2">
    <location>
        <begin position="32"/>
        <end position="54"/>
    </location>
</feature>
<feature type="region of interest" description="Disordered" evidence="1">
    <location>
        <begin position="1"/>
        <end position="20"/>
    </location>
</feature>
<evidence type="ECO:0008006" key="5">
    <source>
        <dbReference type="Google" id="ProtNLM"/>
    </source>
</evidence>
<accession>A0A2T2XBL3</accession>
<evidence type="ECO:0000313" key="3">
    <source>
        <dbReference type="EMBL" id="PSR31862.1"/>
    </source>
</evidence>
<dbReference type="EMBL" id="PXYT01000001">
    <property type="protein sequence ID" value="PSR31862.1"/>
    <property type="molecule type" value="Genomic_DNA"/>
</dbReference>
<name>A0A2T2XBL3_9FIRM</name>
<dbReference type="Proteomes" id="UP000242699">
    <property type="component" value="Unassembled WGS sequence"/>
</dbReference>